<protein>
    <submittedName>
        <fullName evidence="2">Transposase</fullName>
    </submittedName>
</protein>
<dbReference type="InterPro" id="IPR025161">
    <property type="entry name" value="IS402-like_dom"/>
</dbReference>
<dbReference type="PANTHER" id="PTHR46637:SF1">
    <property type="entry name" value="BLL5188 PROTEIN"/>
    <property type="match status" value="1"/>
</dbReference>
<dbReference type="EMBL" id="CP026111">
    <property type="protein sequence ID" value="AUT59459.1"/>
    <property type="molecule type" value="Genomic_DNA"/>
</dbReference>
<dbReference type="Proteomes" id="UP000243502">
    <property type="component" value="Chromosome 1"/>
</dbReference>
<dbReference type="AlphaFoldDB" id="A0A2I8EJ25"/>
<dbReference type="InterPro" id="IPR052909">
    <property type="entry name" value="Transposase_6_like"/>
</dbReference>
<proteinExistence type="predicted"/>
<dbReference type="OrthoDB" id="1551210at2"/>
<dbReference type="PANTHER" id="PTHR46637">
    <property type="entry name" value="TIS1421-TRANSPOSASE PROTEIN A"/>
    <property type="match status" value="1"/>
</dbReference>
<accession>A0A2I8EJ25</accession>
<gene>
    <name evidence="2" type="ORF">C2L65_07490</name>
</gene>
<evidence type="ECO:0000259" key="1">
    <source>
        <dbReference type="Pfam" id="PF13340"/>
    </source>
</evidence>
<evidence type="ECO:0000313" key="2">
    <source>
        <dbReference type="EMBL" id="AUT59459.1"/>
    </source>
</evidence>
<sequence length="88" mass="10552">MAFEPLSDEDWNRLVHLFPVNHARRYGRYPRNPRDVLNAILWVLTQNEHWHHLPAGMPPAQTCYIKYLQWRRLGIVARIAETLEIHLE</sequence>
<dbReference type="Pfam" id="PF13340">
    <property type="entry name" value="DUF4096"/>
    <property type="match status" value="1"/>
</dbReference>
<evidence type="ECO:0000313" key="3">
    <source>
        <dbReference type="Proteomes" id="UP000243502"/>
    </source>
</evidence>
<dbReference type="KEGG" id="pter:C2L65_07490"/>
<reference evidence="2 3" key="1">
    <citation type="submission" date="2018-01" db="EMBL/GenBank/DDBJ databases">
        <title>Species boundaries and ecological features among Paraburkholderia terrae DSMZ17804T, P. hospita DSMZ17164T and P. caribensis DSMZ13236T.</title>
        <authorList>
            <person name="Pratama A.A."/>
        </authorList>
    </citation>
    <scope>NUCLEOTIDE SEQUENCE [LARGE SCALE GENOMIC DNA]</scope>
    <source>
        <strain evidence="2 3">DSM 17804</strain>
    </source>
</reference>
<name>A0A2I8EJ25_9BURK</name>
<organism evidence="2 3">
    <name type="scientific">Paraburkholderia terrae</name>
    <dbReference type="NCBI Taxonomy" id="311230"/>
    <lineage>
        <taxon>Bacteria</taxon>
        <taxon>Pseudomonadati</taxon>
        <taxon>Pseudomonadota</taxon>
        <taxon>Betaproteobacteria</taxon>
        <taxon>Burkholderiales</taxon>
        <taxon>Burkholderiaceae</taxon>
        <taxon>Paraburkholderia</taxon>
    </lineage>
</organism>
<feature type="domain" description="Insertion element IS402-like" evidence="1">
    <location>
        <begin position="6"/>
        <end position="79"/>
    </location>
</feature>